<keyword evidence="1" id="KW-0732">Signal</keyword>
<feature type="domain" description="DUF4136" evidence="2">
    <location>
        <begin position="36"/>
        <end position="179"/>
    </location>
</feature>
<keyword evidence="4" id="KW-1185">Reference proteome</keyword>
<dbReference type="Proteomes" id="UP000649799">
    <property type="component" value="Unassembled WGS sequence"/>
</dbReference>
<protein>
    <submittedName>
        <fullName evidence="3">DUF4136 domain-containing protein</fullName>
    </submittedName>
</protein>
<dbReference type="InterPro" id="IPR025411">
    <property type="entry name" value="DUF4136"/>
</dbReference>
<organism evidence="3 4">
    <name type="scientific">Cyclobacterium plantarum</name>
    <dbReference type="NCBI Taxonomy" id="2716263"/>
    <lineage>
        <taxon>Bacteria</taxon>
        <taxon>Pseudomonadati</taxon>
        <taxon>Bacteroidota</taxon>
        <taxon>Cytophagia</taxon>
        <taxon>Cytophagales</taxon>
        <taxon>Cyclobacteriaceae</taxon>
        <taxon>Cyclobacterium</taxon>
    </lineage>
</organism>
<evidence type="ECO:0000256" key="1">
    <source>
        <dbReference type="SAM" id="SignalP"/>
    </source>
</evidence>
<feature type="signal peptide" evidence="1">
    <location>
        <begin position="1"/>
        <end position="28"/>
    </location>
</feature>
<evidence type="ECO:0000313" key="4">
    <source>
        <dbReference type="Proteomes" id="UP000649799"/>
    </source>
</evidence>
<comment type="caution">
    <text evidence="3">The sequence shown here is derived from an EMBL/GenBank/DDBJ whole genome shotgun (WGS) entry which is preliminary data.</text>
</comment>
<reference evidence="3 4" key="1">
    <citation type="submission" date="2020-03" db="EMBL/GenBank/DDBJ databases">
        <title>Cyclobacterium plantarum sp. nov., a marine bacterium isolated from a coastal-marine wetland.</title>
        <authorList>
            <person name="Sanchez-Porro C."/>
            <person name="Ventosa A."/>
            <person name="Amoozegar M."/>
        </authorList>
    </citation>
    <scope>NUCLEOTIDE SEQUENCE [LARGE SCALE GENOMIC DNA]</scope>
    <source>
        <strain evidence="3 4">GBPx2</strain>
    </source>
</reference>
<dbReference type="RefSeq" id="WP_166142957.1">
    <property type="nucleotide sequence ID" value="NZ_JAANYN010000001.1"/>
</dbReference>
<dbReference type="Gene3D" id="3.30.160.670">
    <property type="match status" value="1"/>
</dbReference>
<evidence type="ECO:0000313" key="3">
    <source>
        <dbReference type="EMBL" id="NHE55770.1"/>
    </source>
</evidence>
<name>A0ABX0H1W3_9BACT</name>
<dbReference type="PROSITE" id="PS51257">
    <property type="entry name" value="PROKAR_LIPOPROTEIN"/>
    <property type="match status" value="1"/>
</dbReference>
<evidence type="ECO:0000259" key="2">
    <source>
        <dbReference type="Pfam" id="PF13590"/>
    </source>
</evidence>
<accession>A0ABX0H1W3</accession>
<feature type="chain" id="PRO_5046521353" evidence="1">
    <location>
        <begin position="29"/>
        <end position="183"/>
    </location>
</feature>
<proteinExistence type="predicted"/>
<sequence length="183" mass="20874">MKKNSPMLYFSILLLLILAGCRSSPVLVDSAGYGPVDMSIYQTFDFFQIDAENSENPEFKKNIQYLQKAIATEMQNEGLRQTTSNPDLKINLGIVVTEKVQTRETNLATDPFMYIGQRSYTWKVEEVQVGTYKEGTLTLHLVENKSEQAIWVGTIRRALPKKVKNTPETIDKVVEILFEEMTQ</sequence>
<gene>
    <name evidence="3" type="ORF">G9Q97_02960</name>
</gene>
<dbReference type="Pfam" id="PF13590">
    <property type="entry name" value="DUF4136"/>
    <property type="match status" value="1"/>
</dbReference>
<dbReference type="EMBL" id="JAANYN010000001">
    <property type="protein sequence ID" value="NHE55770.1"/>
    <property type="molecule type" value="Genomic_DNA"/>
</dbReference>